<proteinExistence type="predicted"/>
<evidence type="ECO:0000313" key="2">
    <source>
        <dbReference type="Proteomes" id="UP000182491"/>
    </source>
</evidence>
<accession>A0A1I7FZB9</accession>
<organism evidence="1 2">
    <name type="scientific">Pontibacter akesuensis</name>
    <dbReference type="NCBI Taxonomy" id="388950"/>
    <lineage>
        <taxon>Bacteria</taxon>
        <taxon>Pseudomonadati</taxon>
        <taxon>Bacteroidota</taxon>
        <taxon>Cytophagia</taxon>
        <taxon>Cytophagales</taxon>
        <taxon>Hymenobacteraceae</taxon>
        <taxon>Pontibacter</taxon>
    </lineage>
</organism>
<protein>
    <submittedName>
        <fullName evidence="1">Uncharacterized protein</fullName>
    </submittedName>
</protein>
<dbReference type="Proteomes" id="UP000182491">
    <property type="component" value="Unassembled WGS sequence"/>
</dbReference>
<dbReference type="AlphaFoldDB" id="A0A1I7FZB9"/>
<keyword evidence="2" id="KW-1185">Reference proteome</keyword>
<dbReference type="EMBL" id="FPCA01000001">
    <property type="protein sequence ID" value="SFU41517.1"/>
    <property type="molecule type" value="Genomic_DNA"/>
</dbReference>
<name>A0A1I7FZB9_9BACT</name>
<sequence>MPINAKLQKLLEKVYEPERRYDQKFAKLDVSFITNENGEPVTLYIGKRNEDGSIKGERYTRKIVRKPNSMEIQKSHWDLKGSVTRD</sequence>
<dbReference type="RefSeq" id="WP_068839557.1">
    <property type="nucleotide sequence ID" value="NZ_BMXC01000001.1"/>
</dbReference>
<gene>
    <name evidence="1" type="ORF">SAMN04487941_0587</name>
</gene>
<dbReference type="STRING" id="388950.GCA_001611675_03722"/>
<dbReference type="OrthoDB" id="770510at2"/>
<reference evidence="2" key="1">
    <citation type="submission" date="2016-10" db="EMBL/GenBank/DDBJ databases">
        <authorList>
            <person name="Varghese N."/>
        </authorList>
    </citation>
    <scope>NUCLEOTIDE SEQUENCE [LARGE SCALE GENOMIC DNA]</scope>
    <source>
        <strain evidence="2">DSM 18820</strain>
    </source>
</reference>
<evidence type="ECO:0000313" key="1">
    <source>
        <dbReference type="EMBL" id="SFU41517.1"/>
    </source>
</evidence>